<accession>A0A367V7C2</accession>
<reference evidence="1 2" key="1">
    <citation type="submission" date="2014-07" db="EMBL/GenBank/DDBJ databases">
        <title>Draft genome sequence of Thalassospira profundimaris R8-17.</title>
        <authorList>
            <person name="Lai Q."/>
            <person name="Shao Z."/>
        </authorList>
    </citation>
    <scope>NUCLEOTIDE SEQUENCE [LARGE SCALE GENOMIC DNA]</scope>
    <source>
        <strain evidence="1 2">R8-17</strain>
    </source>
</reference>
<organism evidence="1 2">
    <name type="scientific">Thalassospira profundimaris</name>
    <dbReference type="NCBI Taxonomy" id="502049"/>
    <lineage>
        <taxon>Bacteria</taxon>
        <taxon>Pseudomonadati</taxon>
        <taxon>Pseudomonadota</taxon>
        <taxon>Alphaproteobacteria</taxon>
        <taxon>Rhodospirillales</taxon>
        <taxon>Thalassospiraceae</taxon>
        <taxon>Thalassospira</taxon>
    </lineage>
</organism>
<proteinExistence type="predicted"/>
<dbReference type="AlphaFoldDB" id="A0A367V7C2"/>
<evidence type="ECO:0000313" key="2">
    <source>
        <dbReference type="Proteomes" id="UP000253061"/>
    </source>
</evidence>
<protein>
    <submittedName>
        <fullName evidence="1">Uncharacterized protein</fullName>
    </submittedName>
</protein>
<evidence type="ECO:0000313" key="1">
    <source>
        <dbReference type="EMBL" id="RCK21085.1"/>
    </source>
</evidence>
<dbReference type="Proteomes" id="UP000253061">
    <property type="component" value="Unassembled WGS sequence"/>
</dbReference>
<sequence>MPYLRSENSFADATTKAMHAVGGEVLADACGVSYSRLRQCANPMRGDVINMQAAVDADIAAARAGAGCPHFESYAAQLHKAGVLGGFDAERAGMRALIRSIASLLREAADRMTAALEPQPRLYGVAA</sequence>
<comment type="caution">
    <text evidence="1">The sequence shown here is derived from an EMBL/GenBank/DDBJ whole genome shotgun (WGS) entry which is preliminary data.</text>
</comment>
<dbReference type="EMBL" id="JPWB01000006">
    <property type="protein sequence ID" value="RCK21085.1"/>
    <property type="molecule type" value="Genomic_DNA"/>
</dbReference>
<gene>
    <name evidence="1" type="ORF">TH6_15075</name>
</gene>
<dbReference type="RefSeq" id="WP_062954038.1">
    <property type="nucleotide sequence ID" value="NZ_JPWB01000006.1"/>
</dbReference>
<name>A0A367V7C2_9PROT</name>